<keyword evidence="2" id="KW-1185">Reference proteome</keyword>
<dbReference type="PIRSF" id="PIRSF028188">
    <property type="entry name" value="Amdntrnsf_FN0238"/>
    <property type="match status" value="1"/>
</dbReference>
<dbReference type="PANTHER" id="PTHR43224">
    <property type="entry name" value="AMIDINOTRANSFERASE"/>
    <property type="match status" value="1"/>
</dbReference>
<dbReference type="Pfam" id="PF19420">
    <property type="entry name" value="DDAH_eukar"/>
    <property type="match status" value="1"/>
</dbReference>
<dbReference type="InterPro" id="IPR014541">
    <property type="entry name" value="Amdntrnsf_FN0238"/>
</dbReference>
<protein>
    <submittedName>
        <fullName evidence="1">Amidinotransferase</fullName>
    </submittedName>
</protein>
<dbReference type="SUPFAM" id="SSF55909">
    <property type="entry name" value="Pentein"/>
    <property type="match status" value="1"/>
</dbReference>
<dbReference type="NCBIfam" id="NF046062">
    <property type="entry name" value="citrull_CtlX"/>
    <property type="match status" value="1"/>
</dbReference>
<dbReference type="AlphaFoldDB" id="A0A5C0VIU9"/>
<dbReference type="Proteomes" id="UP000323653">
    <property type="component" value="Chromosome"/>
</dbReference>
<evidence type="ECO:0000313" key="2">
    <source>
        <dbReference type="Proteomes" id="UP000323653"/>
    </source>
</evidence>
<proteinExistence type="predicted"/>
<accession>A0A5C0VIU9</accession>
<dbReference type="Gene3D" id="3.75.10.10">
    <property type="entry name" value="L-arginine/glycine Amidinotransferase, Chain A"/>
    <property type="match status" value="1"/>
</dbReference>
<name>A0A5C0VIU9_9SPHI</name>
<reference evidence="1 2" key="1">
    <citation type="submission" date="2019-08" db="EMBL/GenBank/DDBJ databases">
        <title>Pedobacter sp. nov., isolated from Han river, South Korea.</title>
        <authorList>
            <person name="Lee D.-H."/>
            <person name="Kim Y.-S."/>
            <person name="Hwang E.-M."/>
            <person name="Le Tran T.C."/>
            <person name="Cha C.-J."/>
        </authorList>
    </citation>
    <scope>NUCLEOTIDE SEQUENCE [LARGE SCALE GENOMIC DNA]</scope>
    <source>
        <strain evidence="1 2">CJ43</strain>
    </source>
</reference>
<gene>
    <name evidence="1" type="ORF">FYC62_05090</name>
</gene>
<dbReference type="EMBL" id="CP043329">
    <property type="protein sequence ID" value="QEK51120.1"/>
    <property type="molecule type" value="Genomic_DNA"/>
</dbReference>
<keyword evidence="1" id="KW-0808">Transferase</keyword>
<evidence type="ECO:0000313" key="1">
    <source>
        <dbReference type="EMBL" id="QEK51120.1"/>
    </source>
</evidence>
<dbReference type="RefSeq" id="WP_149074174.1">
    <property type="nucleotide sequence ID" value="NZ_CP043329.1"/>
</dbReference>
<dbReference type="GO" id="GO:0016740">
    <property type="term" value="F:transferase activity"/>
    <property type="evidence" value="ECO:0007669"/>
    <property type="project" value="UniProtKB-KW"/>
</dbReference>
<dbReference type="PANTHER" id="PTHR43224:SF1">
    <property type="entry name" value="AMIDINOTRANSFERASE"/>
    <property type="match status" value="1"/>
</dbReference>
<organism evidence="1 2">
    <name type="scientific">Pedobacter aquae</name>
    <dbReference type="NCBI Taxonomy" id="2605747"/>
    <lineage>
        <taxon>Bacteria</taxon>
        <taxon>Pseudomonadati</taxon>
        <taxon>Bacteroidota</taxon>
        <taxon>Sphingobacteriia</taxon>
        <taxon>Sphingobacteriales</taxon>
        <taxon>Sphingobacteriaceae</taxon>
        <taxon>Pedobacter</taxon>
    </lineage>
</organism>
<dbReference type="KEGG" id="pej:FYC62_05090"/>
<sequence length="305" mass="34732">MQTTSQILMIRPVAFALNQQTLASNAFQDAQTEQEEVQEKALKEFDAFVEVLKANHIHINVIQDTLEPHTPDAIFPNNWISFHENGEIFLFPMLAENRRQERRADIIESLKKHYQVKILTDLSFYEKEHKFLEGTGSMVLDRENKIAYACLSARTHEDVLKEFCQRSGYEAIMFHAEDAKGIAIYHTNVMMCMATKFAIVCMDAVKDLKEQQIIKESLSKTGKLLIEISLAQMNQFAGNMLELQNTHGEHLLVMSRSAFKSLTSKQIQEIEQFVNILNVPLETIEKNGGGSARCMIAEVHLPSLS</sequence>